<evidence type="ECO:0000256" key="5">
    <source>
        <dbReference type="SAM" id="MobiDB-lite"/>
    </source>
</evidence>
<dbReference type="InterPro" id="IPR051519">
    <property type="entry name" value="PDE6D_unc-119_myristoyl-bd"/>
</dbReference>
<keyword evidence="3" id="KW-0653">Protein transport</keyword>
<evidence type="ECO:0000256" key="3">
    <source>
        <dbReference type="ARBA" id="ARBA00022927"/>
    </source>
</evidence>
<evidence type="ECO:0000256" key="4">
    <source>
        <dbReference type="ARBA" id="ARBA00023121"/>
    </source>
</evidence>
<reference evidence="7 8" key="1">
    <citation type="journal article" date="2022" name="Nat. Ecol. Evol.">
        <title>A masculinizing supergene underlies an exaggerated male reproductive morph in a spider.</title>
        <authorList>
            <person name="Hendrickx F."/>
            <person name="De Corte Z."/>
            <person name="Sonet G."/>
            <person name="Van Belleghem S.M."/>
            <person name="Kostlbacher S."/>
            <person name="Vangestel C."/>
        </authorList>
    </citation>
    <scope>NUCLEOTIDE SEQUENCE [LARGE SCALE GENOMIC DNA]</scope>
    <source>
        <strain evidence="7">W744_W776</strain>
    </source>
</reference>
<sequence>MSVVKNANVLNSGSKKKSGGILRQAKSRKDPASDADPIAEDELLLKDVITPDDVLRLNRVTENYLCSPEANVYDIDFIRFKIRDMETGTVLFEIAKPPPPPEDEDLEYRDQEQEEVDPNAGRFVRYQFTPQFLKLKTVGATVEFTVGEKPVNKFRMIERHYFREKLLKTFDFEFGFCIPNSKNTCEHIYEFPLLDSDTCDEMITNPFETRSDSFYFVDDRLIMHNKADYAYNGGLQQ</sequence>
<feature type="domain" description="GMP phosphodiesterase delta subunit" evidence="6">
    <location>
        <begin position="69"/>
        <end position="231"/>
    </location>
</feature>
<feature type="region of interest" description="Disordered" evidence="5">
    <location>
        <begin position="14"/>
        <end position="35"/>
    </location>
</feature>
<keyword evidence="8" id="KW-1185">Reference proteome</keyword>
<dbReference type="GO" id="GO:0008289">
    <property type="term" value="F:lipid binding"/>
    <property type="evidence" value="ECO:0007669"/>
    <property type="project" value="UniProtKB-KW"/>
</dbReference>
<organism evidence="7 8">
    <name type="scientific">Oedothorax gibbosus</name>
    <dbReference type="NCBI Taxonomy" id="931172"/>
    <lineage>
        <taxon>Eukaryota</taxon>
        <taxon>Metazoa</taxon>
        <taxon>Ecdysozoa</taxon>
        <taxon>Arthropoda</taxon>
        <taxon>Chelicerata</taxon>
        <taxon>Arachnida</taxon>
        <taxon>Araneae</taxon>
        <taxon>Araneomorphae</taxon>
        <taxon>Entelegynae</taxon>
        <taxon>Araneoidea</taxon>
        <taxon>Linyphiidae</taxon>
        <taxon>Erigoninae</taxon>
        <taxon>Oedothorax</taxon>
    </lineage>
</organism>
<gene>
    <name evidence="7" type="ORF">JTE90_011373</name>
</gene>
<evidence type="ECO:0000259" key="6">
    <source>
        <dbReference type="Pfam" id="PF05351"/>
    </source>
</evidence>
<dbReference type="Pfam" id="PF05351">
    <property type="entry name" value="GMP_PDE_delta"/>
    <property type="match status" value="1"/>
</dbReference>
<dbReference type="AlphaFoldDB" id="A0AAV6VLX1"/>
<evidence type="ECO:0000313" key="7">
    <source>
        <dbReference type="EMBL" id="KAG8197218.1"/>
    </source>
</evidence>
<comment type="similarity">
    <text evidence="1">Belongs to the PDE6D/unc-119 family.</text>
</comment>
<dbReference type="EMBL" id="JAFNEN010000058">
    <property type="protein sequence ID" value="KAG8197218.1"/>
    <property type="molecule type" value="Genomic_DNA"/>
</dbReference>
<dbReference type="GO" id="GO:0042953">
    <property type="term" value="P:lipoprotein transport"/>
    <property type="evidence" value="ECO:0007669"/>
    <property type="project" value="TreeGrafter"/>
</dbReference>
<evidence type="ECO:0000313" key="8">
    <source>
        <dbReference type="Proteomes" id="UP000827092"/>
    </source>
</evidence>
<dbReference type="InterPro" id="IPR008015">
    <property type="entry name" value="PDED_dom"/>
</dbReference>
<dbReference type="InterPro" id="IPR014756">
    <property type="entry name" value="Ig_E-set"/>
</dbReference>
<accession>A0AAV6VLX1</accession>
<evidence type="ECO:0000256" key="2">
    <source>
        <dbReference type="ARBA" id="ARBA00022448"/>
    </source>
</evidence>
<dbReference type="GO" id="GO:0005929">
    <property type="term" value="C:cilium"/>
    <property type="evidence" value="ECO:0007669"/>
    <property type="project" value="TreeGrafter"/>
</dbReference>
<dbReference type="Gene3D" id="2.70.50.40">
    <property type="entry name" value="GMP phosphodiesterase, delta subunit"/>
    <property type="match status" value="1"/>
</dbReference>
<dbReference type="GO" id="GO:0060271">
    <property type="term" value="P:cilium assembly"/>
    <property type="evidence" value="ECO:0007669"/>
    <property type="project" value="TreeGrafter"/>
</dbReference>
<keyword evidence="2" id="KW-0813">Transport</keyword>
<dbReference type="PANTHER" id="PTHR12951">
    <property type="entry name" value="RETINAL PROTEIN 4"/>
    <property type="match status" value="1"/>
</dbReference>
<proteinExistence type="inferred from homology"/>
<dbReference type="SUPFAM" id="SSF81296">
    <property type="entry name" value="E set domains"/>
    <property type="match status" value="1"/>
</dbReference>
<dbReference type="InterPro" id="IPR037036">
    <property type="entry name" value="PDED_dom_sf"/>
</dbReference>
<evidence type="ECO:0000256" key="1">
    <source>
        <dbReference type="ARBA" id="ARBA00008102"/>
    </source>
</evidence>
<keyword evidence="4" id="KW-0446">Lipid-binding</keyword>
<protein>
    <recommendedName>
        <fullName evidence="6">GMP phosphodiesterase delta subunit domain-containing protein</fullName>
    </recommendedName>
</protein>
<comment type="caution">
    <text evidence="7">The sequence shown here is derived from an EMBL/GenBank/DDBJ whole genome shotgun (WGS) entry which is preliminary data.</text>
</comment>
<dbReference type="GO" id="GO:0007399">
    <property type="term" value="P:nervous system development"/>
    <property type="evidence" value="ECO:0007669"/>
    <property type="project" value="TreeGrafter"/>
</dbReference>
<dbReference type="Proteomes" id="UP000827092">
    <property type="component" value="Unassembled WGS sequence"/>
</dbReference>
<dbReference type="PANTHER" id="PTHR12951:SF1">
    <property type="entry name" value="PROTEIN UNC-119 HOMOLOG"/>
    <property type="match status" value="1"/>
</dbReference>
<name>A0AAV6VLX1_9ARAC</name>
<dbReference type="FunFam" id="2.70.50.40:FF:000006">
    <property type="entry name" value="Retinal protein, putative"/>
    <property type="match status" value="1"/>
</dbReference>